<reference evidence="1 2" key="1">
    <citation type="submission" date="2019-09" db="EMBL/GenBank/DDBJ databases">
        <title>Non-baumannii Acinetobacter spp. carrying blaNDM-1 isolated in China.</title>
        <authorList>
            <person name="Cui C."/>
            <person name="Chen C."/>
            <person name="Sun J."/>
            <person name="Liu Y."/>
        </authorList>
    </citation>
    <scope>NUCLEOTIDE SEQUENCE [LARGE SCALE GENOMIC DNA]</scope>
    <source>
        <strain evidence="1 2">B18</strain>
        <plasmid evidence="2">pb18-1</plasmid>
    </source>
</reference>
<evidence type="ECO:0000313" key="2">
    <source>
        <dbReference type="Proteomes" id="UP000503440"/>
    </source>
</evidence>
<evidence type="ECO:0008006" key="3">
    <source>
        <dbReference type="Google" id="ProtNLM"/>
    </source>
</evidence>
<dbReference type="Gene3D" id="3.40.50.620">
    <property type="entry name" value="HUPs"/>
    <property type="match status" value="1"/>
</dbReference>
<name>A0A6C0Y6A9_9GAMM</name>
<dbReference type="SUPFAM" id="SSF52402">
    <property type="entry name" value="Adenine nucleotide alpha hydrolases-like"/>
    <property type="match status" value="1"/>
</dbReference>
<gene>
    <name evidence="1" type="ORF">FSC09_15290</name>
</gene>
<evidence type="ECO:0000313" key="1">
    <source>
        <dbReference type="EMBL" id="QIC71754.1"/>
    </source>
</evidence>
<dbReference type="InterPro" id="IPR014729">
    <property type="entry name" value="Rossmann-like_a/b/a_fold"/>
</dbReference>
<organism evidence="1 2">
    <name type="scientific">Acinetobacter indicus</name>
    <dbReference type="NCBI Taxonomy" id="756892"/>
    <lineage>
        <taxon>Bacteria</taxon>
        <taxon>Pseudomonadati</taxon>
        <taxon>Pseudomonadota</taxon>
        <taxon>Gammaproteobacteria</taxon>
        <taxon>Moraxellales</taxon>
        <taxon>Moraxellaceae</taxon>
        <taxon>Acinetobacter</taxon>
    </lineage>
</organism>
<proteinExistence type="predicted"/>
<dbReference type="RefSeq" id="WP_163146413.1">
    <property type="nucleotide sequence ID" value="NZ_CP044456.1"/>
</dbReference>
<protein>
    <recommendedName>
        <fullName evidence="3">Asparagine synthetase domain-containing protein</fullName>
    </recommendedName>
</protein>
<dbReference type="EMBL" id="CP044456">
    <property type="protein sequence ID" value="QIC71754.1"/>
    <property type="molecule type" value="Genomic_DNA"/>
</dbReference>
<sequence length="451" mass="53034">MLKSITLEDLESNSSNINIFNLKLLRLDNLITIENPYNSNTLYFINFDYHVIIISDSFFEFDDFKIDINGVDESILDHFNSNSVFFKNYHTLAHGFKIVFDLNNGSYIKSRINNNLLISKNPVKCLHNTLRYIEKDNIAVSFSGGLDSTILLYSLKDLYPDKNIVAFNWYNKGTSNNDLFESRKICKKLNIKLIEIEISPEILFTDLDINKHFIPPYPSTYISYLGFIEKYISILDDYFNEQPFTIVNGHGGDQIFYEDIPLEIFSLKNIIKYKSKIKDYIELYSLNYFSFFKSIANRKFNFKEYKEKLINDTLYQTSTTFIKLPQHINFFYPFTSEEMITCMGDVDIFYTFNNKYSRYNIRKSFSIHYNSNDFYRINKGHMTGAYQYALKTHEDKILKSIKTGRLQELKIVDLDLLIEKFKLTSIGVNGFDPVLFYVINFENILNAIKDV</sequence>
<dbReference type="AlphaFoldDB" id="A0A6C0Y6A9"/>
<dbReference type="Proteomes" id="UP000503440">
    <property type="component" value="Plasmid pB18-1"/>
</dbReference>
<keyword evidence="1" id="KW-0614">Plasmid</keyword>
<geneLocation type="plasmid" evidence="2">
    <name>pb18-1</name>
</geneLocation>
<accession>A0A6C0Y6A9</accession>